<feature type="chain" id="PRO_5040777506" description="T-cell immunomodulatory protein TIP C2 domain-containing protein" evidence="9">
    <location>
        <begin position="24"/>
        <end position="654"/>
    </location>
</feature>
<evidence type="ECO:0000256" key="1">
    <source>
        <dbReference type="ARBA" id="ARBA00004479"/>
    </source>
</evidence>
<evidence type="ECO:0000256" key="7">
    <source>
        <dbReference type="ARBA" id="ARBA00023180"/>
    </source>
</evidence>
<feature type="transmembrane region" description="Helical" evidence="8">
    <location>
        <begin position="611"/>
        <end position="630"/>
    </location>
</feature>
<dbReference type="Proteomes" id="UP001140011">
    <property type="component" value="Unassembled WGS sequence"/>
</dbReference>
<dbReference type="Gene3D" id="2.130.10.130">
    <property type="entry name" value="Integrin alpha, N-terminal"/>
    <property type="match status" value="1"/>
</dbReference>
<protein>
    <recommendedName>
        <fullName evidence="10">T-cell immunomodulatory protein TIP C2 domain-containing protein</fullName>
    </recommendedName>
</protein>
<keyword evidence="5 8" id="KW-1133">Transmembrane helix</keyword>
<evidence type="ECO:0000256" key="5">
    <source>
        <dbReference type="ARBA" id="ARBA00022989"/>
    </source>
</evidence>
<accession>A0A9W8GZI7</accession>
<dbReference type="InterPro" id="IPR024881">
    <property type="entry name" value="Tip"/>
</dbReference>
<comment type="subcellular location">
    <subcellularLocation>
        <location evidence="1">Membrane</location>
        <topology evidence="1">Single-pass type I membrane protein</topology>
    </subcellularLocation>
</comment>
<dbReference type="Pfam" id="PF23122">
    <property type="entry name" value="C2_ITFG1"/>
    <property type="match status" value="1"/>
</dbReference>
<sequence length="654" mass="70985">MHRPNCLLRQSAALLLLLGSVSGLSSSKFRFKLNQLYEVNIGLENLRGTPLAFGDFSGQNDQLVDLFTATPDQKTVQLWEWRRSTKEFVHLESADIKVSSGFSVSNVIPGDYDMDGKLDVLVQSTSSKTKEVKMQLFLGDASKGFKEYEQVESANDALPFAFDYDGSGRIALLGGVPWSQRSDSSAPPTWVWATASAPPAPANATAPASPPKLLALTPMGLPASDATTKMCQPASPHSSAFIDLDGDCRADLFIVCQGNEEYQIWTSSKSGFVYSQTGRLPSGAGPVSFADMNGDGSLDMVVPIMGKTQIHILYNEQRPLCIGAAARKQAGECREFERICEADKQFKFTPPADSQVIDVAALWAGETLLGSVSDFQGQAPPAVRLGDMDLDGFPDLAFVTKRGNGETRVRLVRSVSCKSGECKVGSRKQLDGRSYVAVNDGVSALEQLGGVQDVSFFDVDGTGTLGLLVYYRDGKGQKRVTAMYNNFFTDAFFIKALACPHLSGKSCVGGIPGPAFKYVLVTDSGKKHVAQSAQAPQTAYRALFTPYTVIGIGRTNNYIEDFSVGSPGFLGHHERSFEGLIPNSRVVVFPVNSTQDWRLELYMNRSESTPYILATLLSSMGILAITVFVLGKLERKADQREKQRALHAINFDAL</sequence>
<keyword evidence="12" id="KW-1185">Reference proteome</keyword>
<dbReference type="OrthoDB" id="10022113at2759"/>
<dbReference type="PANTHER" id="PTHR13412:SF0">
    <property type="entry name" value="T-CELL IMMUNOMODULATORY PROTEIN"/>
    <property type="match status" value="1"/>
</dbReference>
<evidence type="ECO:0000256" key="6">
    <source>
        <dbReference type="ARBA" id="ARBA00023136"/>
    </source>
</evidence>
<dbReference type="PANTHER" id="PTHR13412">
    <property type="entry name" value="T-CELL IMMUNOMODULATORY PROTEIN HOMOLOG"/>
    <property type="match status" value="1"/>
</dbReference>
<evidence type="ECO:0000256" key="3">
    <source>
        <dbReference type="ARBA" id="ARBA00022692"/>
    </source>
</evidence>
<evidence type="ECO:0000256" key="9">
    <source>
        <dbReference type="SAM" id="SignalP"/>
    </source>
</evidence>
<keyword evidence="6 8" id="KW-0472">Membrane</keyword>
<dbReference type="EMBL" id="JANBUH010000013">
    <property type="protein sequence ID" value="KAJ2756894.1"/>
    <property type="molecule type" value="Genomic_DNA"/>
</dbReference>
<comment type="similarity">
    <text evidence="2">Belongs to the TIP family.</text>
</comment>
<keyword evidence="7" id="KW-0325">Glycoprotein</keyword>
<feature type="domain" description="T-cell immunomodulatory protein TIP C2" evidence="10">
    <location>
        <begin position="511"/>
        <end position="602"/>
    </location>
</feature>
<keyword evidence="4 9" id="KW-0732">Signal</keyword>
<comment type="caution">
    <text evidence="11">The sequence shown here is derived from an EMBL/GenBank/DDBJ whole genome shotgun (WGS) entry which is preliminary data.</text>
</comment>
<evidence type="ECO:0000313" key="12">
    <source>
        <dbReference type="Proteomes" id="UP001140011"/>
    </source>
</evidence>
<dbReference type="GO" id="GO:0005886">
    <property type="term" value="C:plasma membrane"/>
    <property type="evidence" value="ECO:0007669"/>
    <property type="project" value="TreeGrafter"/>
</dbReference>
<reference evidence="11" key="1">
    <citation type="submission" date="2022-07" db="EMBL/GenBank/DDBJ databases">
        <title>Phylogenomic reconstructions and comparative analyses of Kickxellomycotina fungi.</title>
        <authorList>
            <person name="Reynolds N.K."/>
            <person name="Stajich J.E."/>
            <person name="Barry K."/>
            <person name="Grigoriev I.V."/>
            <person name="Crous P."/>
            <person name="Smith M.E."/>
        </authorList>
    </citation>
    <scope>NUCLEOTIDE SEQUENCE</scope>
    <source>
        <strain evidence="11">BCRC 34297</strain>
    </source>
</reference>
<dbReference type="InterPro" id="IPR013517">
    <property type="entry name" value="FG-GAP"/>
</dbReference>
<dbReference type="InterPro" id="IPR057089">
    <property type="entry name" value="C2_TIP"/>
</dbReference>
<evidence type="ECO:0000256" key="8">
    <source>
        <dbReference type="SAM" id="Phobius"/>
    </source>
</evidence>
<gene>
    <name evidence="11" type="ORF">GGI19_000482</name>
</gene>
<evidence type="ECO:0000313" key="11">
    <source>
        <dbReference type="EMBL" id="KAJ2756894.1"/>
    </source>
</evidence>
<dbReference type="InterPro" id="IPR028994">
    <property type="entry name" value="Integrin_alpha_N"/>
</dbReference>
<organism evidence="11 12">
    <name type="scientific">Coemansia pectinata</name>
    <dbReference type="NCBI Taxonomy" id="1052879"/>
    <lineage>
        <taxon>Eukaryota</taxon>
        <taxon>Fungi</taxon>
        <taxon>Fungi incertae sedis</taxon>
        <taxon>Zoopagomycota</taxon>
        <taxon>Kickxellomycotina</taxon>
        <taxon>Kickxellomycetes</taxon>
        <taxon>Kickxellales</taxon>
        <taxon>Kickxellaceae</taxon>
        <taxon>Coemansia</taxon>
    </lineage>
</organism>
<evidence type="ECO:0000256" key="2">
    <source>
        <dbReference type="ARBA" id="ARBA00006496"/>
    </source>
</evidence>
<keyword evidence="3 8" id="KW-0812">Transmembrane</keyword>
<dbReference type="Pfam" id="PF13517">
    <property type="entry name" value="FG-GAP_3"/>
    <property type="match status" value="2"/>
</dbReference>
<evidence type="ECO:0000259" key="10">
    <source>
        <dbReference type="Pfam" id="PF23122"/>
    </source>
</evidence>
<dbReference type="AlphaFoldDB" id="A0A9W8GZI7"/>
<feature type="signal peptide" evidence="9">
    <location>
        <begin position="1"/>
        <end position="23"/>
    </location>
</feature>
<name>A0A9W8GZI7_9FUNG</name>
<proteinExistence type="inferred from homology"/>
<evidence type="ECO:0000256" key="4">
    <source>
        <dbReference type="ARBA" id="ARBA00022729"/>
    </source>
</evidence>
<dbReference type="SUPFAM" id="SSF69318">
    <property type="entry name" value="Integrin alpha N-terminal domain"/>
    <property type="match status" value="2"/>
</dbReference>